<comment type="caution">
    <text evidence="2">The sequence shown here is derived from an EMBL/GenBank/DDBJ whole genome shotgun (WGS) entry which is preliminary data.</text>
</comment>
<dbReference type="RefSeq" id="WP_386097906.1">
    <property type="nucleotide sequence ID" value="NZ_JBHUOZ010000003.1"/>
</dbReference>
<dbReference type="Gene3D" id="3.40.50.720">
    <property type="entry name" value="NAD(P)-binding Rossmann-like Domain"/>
    <property type="match status" value="1"/>
</dbReference>
<protein>
    <submittedName>
        <fullName evidence="2">NAD-dependent epimerase/dehydratase family protein</fullName>
    </submittedName>
</protein>
<evidence type="ECO:0000313" key="2">
    <source>
        <dbReference type="EMBL" id="MFD2920056.1"/>
    </source>
</evidence>
<dbReference type="InterPro" id="IPR036291">
    <property type="entry name" value="NAD(P)-bd_dom_sf"/>
</dbReference>
<feature type="domain" description="NAD-dependent epimerase/dehydratase" evidence="1">
    <location>
        <begin position="18"/>
        <end position="163"/>
    </location>
</feature>
<name>A0ABW6A622_9BACT</name>
<keyword evidence="3" id="KW-1185">Reference proteome</keyword>
<organism evidence="2 3">
    <name type="scientific">Terrimonas rubra</name>
    <dbReference type="NCBI Taxonomy" id="1035890"/>
    <lineage>
        <taxon>Bacteria</taxon>
        <taxon>Pseudomonadati</taxon>
        <taxon>Bacteroidota</taxon>
        <taxon>Chitinophagia</taxon>
        <taxon>Chitinophagales</taxon>
        <taxon>Chitinophagaceae</taxon>
        <taxon>Terrimonas</taxon>
    </lineage>
</organism>
<dbReference type="Pfam" id="PF01370">
    <property type="entry name" value="Epimerase"/>
    <property type="match status" value="1"/>
</dbReference>
<accession>A0ABW6A622</accession>
<dbReference type="Proteomes" id="UP001597511">
    <property type="component" value="Unassembled WGS sequence"/>
</dbReference>
<gene>
    <name evidence="2" type="ORF">ACFS6H_10075</name>
</gene>
<proteinExistence type="predicted"/>
<dbReference type="InterPro" id="IPR001509">
    <property type="entry name" value="Epimerase_deHydtase"/>
</dbReference>
<evidence type="ECO:0000259" key="1">
    <source>
        <dbReference type="Pfam" id="PF01370"/>
    </source>
</evidence>
<dbReference type="EMBL" id="JBHUOZ010000003">
    <property type="protein sequence ID" value="MFD2920056.1"/>
    <property type="molecule type" value="Genomic_DNA"/>
</dbReference>
<dbReference type="SUPFAM" id="SSF51735">
    <property type="entry name" value="NAD(P)-binding Rossmann-fold domains"/>
    <property type="match status" value="1"/>
</dbReference>
<reference evidence="3" key="1">
    <citation type="journal article" date="2019" name="Int. J. Syst. Evol. Microbiol.">
        <title>The Global Catalogue of Microorganisms (GCM) 10K type strain sequencing project: providing services to taxonomists for standard genome sequencing and annotation.</title>
        <authorList>
            <consortium name="The Broad Institute Genomics Platform"/>
            <consortium name="The Broad Institute Genome Sequencing Center for Infectious Disease"/>
            <person name="Wu L."/>
            <person name="Ma J."/>
        </authorList>
    </citation>
    <scope>NUCLEOTIDE SEQUENCE [LARGE SCALE GENOMIC DNA]</scope>
    <source>
        <strain evidence="3">KCTC 23299</strain>
    </source>
</reference>
<evidence type="ECO:0000313" key="3">
    <source>
        <dbReference type="Proteomes" id="UP001597511"/>
    </source>
</evidence>
<sequence>MVIGNGLVAHGFEMYQNNDQVVVFASGVSNSNNTDRAAFDRETDLLNDTLSGLQTQLVIYISTCSIYDPSMQASLYVHHKLAMEKLVADKADNYYIFRVPNLAGHTSNPHTTLNFLFNHIVQGIPFHIWKNASRNIIDIEDAVRICNHFISSDKNTGRIINIANQFNYPVVEIVEKIERATGRKGIYTVIDKGNTPVIDITEISPVINKLGINFAGNYLDNIIQKYLVPHDL</sequence>